<dbReference type="PROSITE" id="PS00934">
    <property type="entry name" value="GLYOXALASE_I_1"/>
    <property type="match status" value="1"/>
</dbReference>
<evidence type="ECO:0000259" key="3">
    <source>
        <dbReference type="PROSITE" id="PS51819"/>
    </source>
</evidence>
<keyword evidence="1" id="KW-0479">Metal-binding</keyword>
<dbReference type="SUPFAM" id="SSF54593">
    <property type="entry name" value="Glyoxalase/Bleomycin resistance protein/Dihydroxybiphenyl dioxygenase"/>
    <property type="match status" value="1"/>
</dbReference>
<feature type="compositionally biased region" description="Polar residues" evidence="2">
    <location>
        <begin position="1"/>
        <end position="16"/>
    </location>
</feature>
<reference evidence="4 5" key="1">
    <citation type="submission" date="2020-03" db="EMBL/GenBank/DDBJ databases">
        <title>The genome sequence of Microvirga sp. c23x22.</title>
        <authorList>
            <person name="Zhang X."/>
        </authorList>
    </citation>
    <scope>NUCLEOTIDE SEQUENCE [LARGE SCALE GENOMIC DNA]</scope>
    <source>
        <strain evidence="5">c23x22</strain>
    </source>
</reference>
<accession>A0ABX0VE83</accession>
<proteinExistence type="predicted"/>
<name>A0ABX0VE83_9HYPH</name>
<dbReference type="PANTHER" id="PTHR43279">
    <property type="entry name" value="CATECHOL-2,3-DIOXYGENASE"/>
    <property type="match status" value="1"/>
</dbReference>
<organism evidence="4 5">
    <name type="scientific">Microvirga terricola</name>
    <dbReference type="NCBI Taxonomy" id="2719797"/>
    <lineage>
        <taxon>Bacteria</taxon>
        <taxon>Pseudomonadati</taxon>
        <taxon>Pseudomonadota</taxon>
        <taxon>Alphaproteobacteria</taxon>
        <taxon>Hyphomicrobiales</taxon>
        <taxon>Methylobacteriaceae</taxon>
        <taxon>Microvirga</taxon>
    </lineage>
</organism>
<dbReference type="EMBL" id="JAATJS010000006">
    <property type="protein sequence ID" value="NIX78144.1"/>
    <property type="molecule type" value="Genomic_DNA"/>
</dbReference>
<evidence type="ECO:0000313" key="4">
    <source>
        <dbReference type="EMBL" id="NIX78144.1"/>
    </source>
</evidence>
<dbReference type="InterPro" id="IPR018146">
    <property type="entry name" value="Glyoxalase_1_CS"/>
</dbReference>
<dbReference type="InterPro" id="IPR029068">
    <property type="entry name" value="Glyas_Bleomycin-R_OHBP_Dase"/>
</dbReference>
<feature type="domain" description="VOC" evidence="3">
    <location>
        <begin position="24"/>
        <end position="144"/>
    </location>
</feature>
<evidence type="ECO:0000256" key="1">
    <source>
        <dbReference type="ARBA" id="ARBA00022723"/>
    </source>
</evidence>
<dbReference type="PANTHER" id="PTHR43279:SF1">
    <property type="entry name" value="CATECHOL-2,3-DIOXYGENASE"/>
    <property type="match status" value="1"/>
</dbReference>
<gene>
    <name evidence="4" type="ORF">HB375_16225</name>
</gene>
<dbReference type="Pfam" id="PF00903">
    <property type="entry name" value="Glyoxalase"/>
    <property type="match status" value="1"/>
</dbReference>
<keyword evidence="5" id="KW-1185">Reference proteome</keyword>
<dbReference type="PROSITE" id="PS51819">
    <property type="entry name" value="VOC"/>
    <property type="match status" value="1"/>
</dbReference>
<evidence type="ECO:0000256" key="2">
    <source>
        <dbReference type="SAM" id="MobiDB-lite"/>
    </source>
</evidence>
<dbReference type="Proteomes" id="UP000707352">
    <property type="component" value="Unassembled WGS sequence"/>
</dbReference>
<protein>
    <submittedName>
        <fullName evidence="4">Glyoxalase</fullName>
    </submittedName>
</protein>
<dbReference type="InterPro" id="IPR037523">
    <property type="entry name" value="VOC_core"/>
</dbReference>
<comment type="caution">
    <text evidence="4">The sequence shown here is derived from an EMBL/GenBank/DDBJ whole genome shotgun (WGS) entry which is preliminary data.</text>
</comment>
<sequence length="176" mass="19107">MSATVTSSDAAGTPTTRPIHPGTRIGHVHLKVADLDRSLAFYCGVLGFELIQRYGTQAAFISAGGYHHHLGLNTWESLGGSPPPPGTTGLYHTAILYPTRAALADALYRLAEAGIPLEGASDHGVSEALYLSDPDRNGVELYWDRPQEQWPRTPDGKLQMFTKRLDIQNLLASREA</sequence>
<evidence type="ECO:0000313" key="5">
    <source>
        <dbReference type="Proteomes" id="UP000707352"/>
    </source>
</evidence>
<dbReference type="Gene3D" id="3.10.180.10">
    <property type="entry name" value="2,3-Dihydroxybiphenyl 1,2-Dioxygenase, domain 1"/>
    <property type="match status" value="1"/>
</dbReference>
<dbReference type="InterPro" id="IPR004360">
    <property type="entry name" value="Glyas_Fos-R_dOase_dom"/>
</dbReference>
<feature type="region of interest" description="Disordered" evidence="2">
    <location>
        <begin position="1"/>
        <end position="20"/>
    </location>
</feature>
<dbReference type="RefSeq" id="WP_167674055.1">
    <property type="nucleotide sequence ID" value="NZ_JAATJS010000006.1"/>
</dbReference>